<comment type="subcellular location">
    <subcellularLocation>
        <location evidence="1">Membrane</location>
        <topology evidence="1">Multi-pass membrane protein</topology>
    </subcellularLocation>
</comment>
<dbReference type="PANTHER" id="PTHR38459:SF1">
    <property type="entry name" value="PROPHAGE BACTOPRENOL-LINKED GLUCOSE TRANSLOCASE HOMOLOG"/>
    <property type="match status" value="1"/>
</dbReference>
<feature type="transmembrane region" description="Helical" evidence="6">
    <location>
        <begin position="31"/>
        <end position="52"/>
    </location>
</feature>
<evidence type="ECO:0000256" key="2">
    <source>
        <dbReference type="ARBA" id="ARBA00009399"/>
    </source>
</evidence>
<organism evidence="8 9">
    <name type="scientific">Scopulibacillus daqui</name>
    <dbReference type="NCBI Taxonomy" id="1469162"/>
    <lineage>
        <taxon>Bacteria</taxon>
        <taxon>Bacillati</taxon>
        <taxon>Bacillota</taxon>
        <taxon>Bacilli</taxon>
        <taxon>Bacillales</taxon>
        <taxon>Sporolactobacillaceae</taxon>
        <taxon>Scopulibacillus</taxon>
    </lineage>
</organism>
<dbReference type="PANTHER" id="PTHR38459">
    <property type="entry name" value="PROPHAGE BACTOPRENOL-LINKED GLUCOSE TRANSLOCASE HOMOLOG"/>
    <property type="match status" value="1"/>
</dbReference>
<gene>
    <name evidence="8" type="ORF">JOD45_000335</name>
</gene>
<evidence type="ECO:0000256" key="3">
    <source>
        <dbReference type="ARBA" id="ARBA00022692"/>
    </source>
</evidence>
<keyword evidence="3 6" id="KW-0812">Transmembrane</keyword>
<evidence type="ECO:0000256" key="6">
    <source>
        <dbReference type="SAM" id="Phobius"/>
    </source>
</evidence>
<dbReference type="InterPro" id="IPR051401">
    <property type="entry name" value="GtrA_CellWall_Glycosyl"/>
</dbReference>
<evidence type="ECO:0000259" key="7">
    <source>
        <dbReference type="Pfam" id="PF04138"/>
    </source>
</evidence>
<keyword evidence="5 6" id="KW-0472">Membrane</keyword>
<evidence type="ECO:0000256" key="1">
    <source>
        <dbReference type="ARBA" id="ARBA00004141"/>
    </source>
</evidence>
<reference evidence="8 9" key="1">
    <citation type="submission" date="2021-01" db="EMBL/GenBank/DDBJ databases">
        <title>Genomic Encyclopedia of Type Strains, Phase IV (KMG-IV): sequencing the most valuable type-strain genomes for metagenomic binning, comparative biology and taxonomic classification.</title>
        <authorList>
            <person name="Goeker M."/>
        </authorList>
    </citation>
    <scope>NUCLEOTIDE SEQUENCE [LARGE SCALE GENOMIC DNA]</scope>
    <source>
        <strain evidence="8 9">DSM 28236</strain>
    </source>
</reference>
<proteinExistence type="inferred from homology"/>
<dbReference type="RefSeq" id="WP_205002100.1">
    <property type="nucleotide sequence ID" value="NZ_JAFBER010000001.1"/>
</dbReference>
<feature type="transmembrane region" description="Helical" evidence="6">
    <location>
        <begin position="5"/>
        <end position="25"/>
    </location>
</feature>
<comment type="caution">
    <text evidence="8">The sequence shown here is derived from an EMBL/GenBank/DDBJ whole genome shotgun (WGS) entry which is preliminary data.</text>
</comment>
<feature type="domain" description="GtrA/DPMS transmembrane" evidence="7">
    <location>
        <begin position="7"/>
        <end position="127"/>
    </location>
</feature>
<feature type="transmembrane region" description="Helical" evidence="6">
    <location>
        <begin position="105"/>
        <end position="121"/>
    </location>
</feature>
<evidence type="ECO:0000313" key="9">
    <source>
        <dbReference type="Proteomes" id="UP000808914"/>
    </source>
</evidence>
<sequence length="139" mass="15456">MNRSFLRFLLVGACNTIIGLSIMFLCLHGFGFSYLMAAACGNSIGAVVSYILNRTYTFKSEKSVAKSSLAFILVVGFCYIFSYHLSMVVSSWASRIFRAFPRDDAAALLGAVLYTATNYFGQKCFVFRNHSQKNRGLHS</sequence>
<name>A0ABS2PVQ9_9BACL</name>
<feature type="transmembrane region" description="Helical" evidence="6">
    <location>
        <begin position="64"/>
        <end position="85"/>
    </location>
</feature>
<keyword evidence="9" id="KW-1185">Reference proteome</keyword>
<keyword evidence="4 6" id="KW-1133">Transmembrane helix</keyword>
<dbReference type="Pfam" id="PF04138">
    <property type="entry name" value="GtrA_DPMS_TM"/>
    <property type="match status" value="1"/>
</dbReference>
<dbReference type="InterPro" id="IPR007267">
    <property type="entry name" value="GtrA_DPMS_TM"/>
</dbReference>
<protein>
    <submittedName>
        <fullName evidence="8">Flippase GtrA</fullName>
    </submittedName>
</protein>
<evidence type="ECO:0000256" key="4">
    <source>
        <dbReference type="ARBA" id="ARBA00022989"/>
    </source>
</evidence>
<evidence type="ECO:0000256" key="5">
    <source>
        <dbReference type="ARBA" id="ARBA00023136"/>
    </source>
</evidence>
<dbReference type="Proteomes" id="UP000808914">
    <property type="component" value="Unassembled WGS sequence"/>
</dbReference>
<dbReference type="EMBL" id="JAFBER010000001">
    <property type="protein sequence ID" value="MBM7644144.1"/>
    <property type="molecule type" value="Genomic_DNA"/>
</dbReference>
<comment type="similarity">
    <text evidence="2">Belongs to the GtrA family.</text>
</comment>
<accession>A0ABS2PVQ9</accession>
<evidence type="ECO:0000313" key="8">
    <source>
        <dbReference type="EMBL" id="MBM7644144.1"/>
    </source>
</evidence>